<feature type="domain" description="Core Histone H2A/H2B/H3" evidence="9">
    <location>
        <begin position="13"/>
        <end position="97"/>
    </location>
</feature>
<evidence type="ECO:0000256" key="3">
    <source>
        <dbReference type="ARBA" id="ARBA00010343"/>
    </source>
</evidence>
<dbReference type="InterPro" id="IPR009072">
    <property type="entry name" value="Histone-fold"/>
</dbReference>
<dbReference type="InterPro" id="IPR000164">
    <property type="entry name" value="Histone_H3/CENP-A"/>
</dbReference>
<comment type="similarity">
    <text evidence="3">Belongs to the histone H3 family.</text>
</comment>
<evidence type="ECO:0000256" key="1">
    <source>
        <dbReference type="ARBA" id="ARBA00002001"/>
    </source>
</evidence>
<reference evidence="11" key="2">
    <citation type="journal article" date="2010" name="Genome Res.">
        <title>Population genomic sequencing of Coccidioides fungi reveals recent hybridization and transposon control.</title>
        <authorList>
            <person name="Neafsey D.E."/>
            <person name="Barker B.M."/>
            <person name="Sharpton T.J."/>
            <person name="Stajich J.E."/>
            <person name="Park D.J."/>
            <person name="Whiston E."/>
            <person name="Hung C.-Y."/>
            <person name="McMahan C."/>
            <person name="White J."/>
            <person name="Sykes S."/>
            <person name="Heiman D."/>
            <person name="Young S."/>
            <person name="Zeng Q."/>
            <person name="Abouelleil A."/>
            <person name="Aftuck L."/>
            <person name="Bessette D."/>
            <person name="Brown A."/>
            <person name="FitzGerald M."/>
            <person name="Lui A."/>
            <person name="Macdonald J.P."/>
            <person name="Priest M."/>
            <person name="Orbach M.J."/>
            <person name="Galgiani J.N."/>
            <person name="Kirkland T.N."/>
            <person name="Cole G.T."/>
            <person name="Birren B.W."/>
            <person name="Henn M.R."/>
            <person name="Taylor J.W."/>
            <person name="Rounsley S.D."/>
        </authorList>
    </citation>
    <scope>GENOME REANNOTATION</scope>
    <source>
        <strain evidence="11">RS</strain>
    </source>
</reference>
<organism evidence="10 11">
    <name type="scientific">Coccidioides immitis (strain RS)</name>
    <name type="common">Valley fever fungus</name>
    <dbReference type="NCBI Taxonomy" id="246410"/>
    <lineage>
        <taxon>Eukaryota</taxon>
        <taxon>Fungi</taxon>
        <taxon>Dikarya</taxon>
        <taxon>Ascomycota</taxon>
        <taxon>Pezizomycotina</taxon>
        <taxon>Eurotiomycetes</taxon>
        <taxon>Eurotiomycetidae</taxon>
        <taxon>Onygenales</taxon>
        <taxon>Onygenaceae</taxon>
        <taxon>Coccidioides</taxon>
    </lineage>
</organism>
<evidence type="ECO:0000259" key="9">
    <source>
        <dbReference type="Pfam" id="PF00125"/>
    </source>
</evidence>
<dbReference type="InParanoid" id="J3K0A3"/>
<feature type="compositionally biased region" description="Acidic residues" evidence="8">
    <location>
        <begin position="194"/>
        <end position="207"/>
    </location>
</feature>
<accession>J3K0A3</accession>
<evidence type="ECO:0000313" key="10">
    <source>
        <dbReference type="EMBL" id="EAS27256.3"/>
    </source>
</evidence>
<dbReference type="OrthoDB" id="4211898at2759"/>
<dbReference type="STRING" id="246410.J3K0A3"/>
<keyword evidence="7" id="KW-0238">DNA-binding</keyword>
<dbReference type="InterPro" id="IPR007125">
    <property type="entry name" value="H2A/H2B/H3"/>
</dbReference>
<dbReference type="PANTHER" id="PTHR45810">
    <property type="entry name" value="HISTONE H3.2"/>
    <property type="match status" value="1"/>
</dbReference>
<dbReference type="GO" id="GO:0030527">
    <property type="term" value="F:structural constituent of chromatin"/>
    <property type="evidence" value="ECO:0007669"/>
    <property type="project" value="InterPro"/>
</dbReference>
<gene>
    <name evidence="10" type="ORF">CIMG_13484</name>
</gene>
<comment type="function">
    <text evidence="1">Core component of nucleosome. Nucleosomes wrap and compact DNA into chromatin, limiting DNA accessibility to the cellular machineries which require DNA as a template. Histones thereby play a central role in transcription regulation, DNA repair, DNA replication and chromosomal stability. DNA accessibility is regulated via a complex set of post-translational modifications of histones, also called histone code, and nucleosome remodeling.</text>
</comment>
<dbReference type="GO" id="GO:0046982">
    <property type="term" value="F:protein heterodimerization activity"/>
    <property type="evidence" value="ECO:0007669"/>
    <property type="project" value="InterPro"/>
</dbReference>
<reference evidence="11" key="1">
    <citation type="journal article" date="2009" name="Genome Res.">
        <title>Comparative genomic analyses of the human fungal pathogens Coccidioides and their relatives.</title>
        <authorList>
            <person name="Sharpton T.J."/>
            <person name="Stajich J.E."/>
            <person name="Rounsley S.D."/>
            <person name="Gardner M.J."/>
            <person name="Wortman J.R."/>
            <person name="Jordar V.S."/>
            <person name="Maiti R."/>
            <person name="Kodira C.D."/>
            <person name="Neafsey D.E."/>
            <person name="Zeng Q."/>
            <person name="Hung C.-Y."/>
            <person name="McMahan C."/>
            <person name="Muszewska A."/>
            <person name="Grynberg M."/>
            <person name="Mandel M.A."/>
            <person name="Kellner E.M."/>
            <person name="Barker B.M."/>
            <person name="Galgiani J.N."/>
            <person name="Orbach M.J."/>
            <person name="Kirkland T.N."/>
            <person name="Cole G.T."/>
            <person name="Henn M.R."/>
            <person name="Birren B.W."/>
            <person name="Taylor J.W."/>
        </authorList>
    </citation>
    <scope>NUCLEOTIDE SEQUENCE [LARGE SCALE GENOMIC DNA]</scope>
    <source>
        <strain evidence="11">RS</strain>
    </source>
</reference>
<evidence type="ECO:0000256" key="4">
    <source>
        <dbReference type="ARBA" id="ARBA00011538"/>
    </source>
</evidence>
<keyword evidence="7" id="KW-0544">Nucleosome core</keyword>
<dbReference type="Pfam" id="PF00125">
    <property type="entry name" value="Histone"/>
    <property type="match status" value="1"/>
</dbReference>
<name>J3K0A3_COCIM</name>
<evidence type="ECO:0000313" key="11">
    <source>
        <dbReference type="Proteomes" id="UP000001261"/>
    </source>
</evidence>
<feature type="region of interest" description="Disordered" evidence="8">
    <location>
        <begin position="169"/>
        <end position="207"/>
    </location>
</feature>
<dbReference type="GeneID" id="24165111"/>
<dbReference type="Gene3D" id="1.10.20.10">
    <property type="entry name" value="Histone, subunit A"/>
    <property type="match status" value="1"/>
</dbReference>
<dbReference type="EMBL" id="GG704915">
    <property type="protein sequence ID" value="EAS27256.3"/>
    <property type="molecule type" value="Genomic_DNA"/>
</dbReference>
<comment type="subcellular location">
    <subcellularLocation>
        <location evidence="2">Chromosome</location>
    </subcellularLocation>
</comment>
<dbReference type="AlphaFoldDB" id="J3K0A3"/>
<feature type="compositionally biased region" description="Basic and acidic residues" evidence="8">
    <location>
        <begin position="177"/>
        <end position="193"/>
    </location>
</feature>
<evidence type="ECO:0000256" key="8">
    <source>
        <dbReference type="SAM" id="MobiDB-lite"/>
    </source>
</evidence>
<evidence type="ECO:0000256" key="2">
    <source>
        <dbReference type="ARBA" id="ARBA00004286"/>
    </source>
</evidence>
<dbReference type="SMART" id="SM00428">
    <property type="entry name" value="H3"/>
    <property type="match status" value="1"/>
</dbReference>
<dbReference type="PANTHER" id="PTHR45810:SF1">
    <property type="entry name" value="HISTONE H3-LIKE CENTROMERIC PROTEIN A"/>
    <property type="match status" value="1"/>
</dbReference>
<dbReference type="VEuPathDB" id="FungiDB:CIMG_13484"/>
<dbReference type="SUPFAM" id="SSF47113">
    <property type="entry name" value="Histone-fold"/>
    <property type="match status" value="1"/>
</dbReference>
<dbReference type="GO" id="GO:0000786">
    <property type="term" value="C:nucleosome"/>
    <property type="evidence" value="ECO:0007669"/>
    <property type="project" value="UniProtKB-KW"/>
</dbReference>
<dbReference type="KEGG" id="cim:CIMG_13484"/>
<evidence type="ECO:0000256" key="6">
    <source>
        <dbReference type="ARBA" id="ARBA00022454"/>
    </source>
</evidence>
<evidence type="ECO:0000256" key="7">
    <source>
        <dbReference type="ARBA" id="ARBA00023269"/>
    </source>
</evidence>
<protein>
    <recommendedName>
        <fullName evidence="5">Histone H3</fullName>
    </recommendedName>
</protein>
<comment type="subunit">
    <text evidence="4">The nucleosome is a histone octamer containing two molecules each of H2A, H2B, H3 and H4 assembled in one H3-H4 heterotetramer and two H2A-H2B heterodimers. The octamer wraps approximately 147 bp of DNA.</text>
</comment>
<dbReference type="GO" id="GO:0003677">
    <property type="term" value="F:DNA binding"/>
    <property type="evidence" value="ECO:0007669"/>
    <property type="project" value="InterPro"/>
</dbReference>
<dbReference type="RefSeq" id="XP_001238839.2">
    <property type="nucleotide sequence ID" value="XM_001238838.2"/>
</dbReference>
<proteinExistence type="inferred from homology"/>
<sequence length="207" mass="22884">MLSRIPENIICESAIKEICHFQSSTELILPVALFQQLVQEITLSCHQEHEYHWQHTAIESLQKAAEATLCTLFEYSVMAMAHHKHITVNINNMKLVLGISAKIGSNYFSLIDVPDCPTPAITTCCLHAAPALPTTAAAAPPLPPPPTTTSLPPPGTVRVSTHQIAGIRAPVRFTKPVLEEQKEEEEKKEKKGEEEDDDDDEDDNNND</sequence>
<keyword evidence="11" id="KW-1185">Reference proteome</keyword>
<keyword evidence="6" id="KW-0158">Chromosome</keyword>
<dbReference type="Proteomes" id="UP000001261">
    <property type="component" value="Unassembled WGS sequence"/>
</dbReference>
<evidence type="ECO:0000256" key="5">
    <source>
        <dbReference type="ARBA" id="ARBA00020835"/>
    </source>
</evidence>